<protein>
    <submittedName>
        <fullName evidence="1">Uncharacterized protein</fullName>
    </submittedName>
</protein>
<evidence type="ECO:0000313" key="1">
    <source>
        <dbReference type="EMBL" id="AEX55139.1"/>
    </source>
</evidence>
<accession>H2D734</accession>
<proteinExistence type="predicted"/>
<dbReference type="AlphaFoldDB" id="H2D734"/>
<dbReference type="EMBL" id="JN564797">
    <property type="protein sequence ID" value="AEX55139.1"/>
    <property type="molecule type" value="Genomic_DNA"/>
</dbReference>
<reference evidence="1" key="1">
    <citation type="journal article" date="2012" name="Appl. Environ. Microbiol.">
        <title>Salivaricin D, a Novel Intrinsically Trypsin-Resistant Lantibiotic from Streptococcus salivarius 5M6c Isolated from a Healthy Infant.</title>
        <authorList>
            <person name="Birri D.J."/>
            <person name="Brede D.A."/>
            <person name="Nes I.F."/>
        </authorList>
    </citation>
    <scope>NUCLEOTIDE SEQUENCE</scope>
    <source>
        <strain evidence="1">5M6c</strain>
    </source>
</reference>
<name>H2D734_STRSL</name>
<sequence>MAQELKKSIYLQGGVIDVYNETQNKERSQSFSKRMGQIVDRYHLILDSVNTPELSDNEKYILGVTIQGSYIDKLFIKYLHEEIDDTELDGSSDLAKKVKKLDFLQRIKLIEEMKL</sequence>
<organism evidence="1">
    <name type="scientific">Streptococcus salivarius</name>
    <dbReference type="NCBI Taxonomy" id="1304"/>
    <lineage>
        <taxon>Bacteria</taxon>
        <taxon>Bacillati</taxon>
        <taxon>Bacillota</taxon>
        <taxon>Bacilli</taxon>
        <taxon>Lactobacillales</taxon>
        <taxon>Streptococcaceae</taxon>
        <taxon>Streptococcus</taxon>
    </lineage>
</organism>